<comment type="cofactor">
    <cofactor evidence="1">
        <name>pyridoxal 5'-phosphate</name>
        <dbReference type="ChEBI" id="CHEBI:597326"/>
    </cofactor>
</comment>
<reference evidence="5" key="1">
    <citation type="journal article" date="2015" name="MBio">
        <title>Genome-Resolved Metagenomic Analysis Reveals Roles for Candidate Phyla and Other Microbial Community Members in Biogeochemical Transformations in Oil Reservoirs.</title>
        <authorList>
            <person name="Hu P."/>
            <person name="Tom L."/>
            <person name="Singh A."/>
            <person name="Thomas B.C."/>
            <person name="Baker B.J."/>
            <person name="Piceno Y.M."/>
            <person name="Andersen G.L."/>
            <person name="Banfield J.F."/>
        </authorList>
    </citation>
    <scope>NUCLEOTIDE SEQUENCE [LARGE SCALE GENOMIC DNA]</scope>
</reference>
<dbReference type="InterPro" id="IPR001544">
    <property type="entry name" value="Aminotrans_IV"/>
</dbReference>
<name>A0A117M910_9BACT</name>
<evidence type="ECO:0000256" key="2">
    <source>
        <dbReference type="ARBA" id="ARBA00009320"/>
    </source>
</evidence>
<proteinExistence type="inferred from homology"/>
<dbReference type="InterPro" id="IPR043131">
    <property type="entry name" value="BCAT-like_N"/>
</dbReference>
<protein>
    <submittedName>
        <fullName evidence="4">Branched-chain amino acid aminotransferase/4-amino-4-deoxychorismate lyase</fullName>
    </submittedName>
</protein>
<dbReference type="AlphaFoldDB" id="A0A117M910"/>
<dbReference type="EMBL" id="LGGW01000013">
    <property type="protein sequence ID" value="KUK90982.1"/>
    <property type="molecule type" value="Genomic_DNA"/>
</dbReference>
<dbReference type="Gene3D" id="3.30.470.10">
    <property type="match status" value="1"/>
</dbReference>
<evidence type="ECO:0000313" key="4">
    <source>
        <dbReference type="EMBL" id="KUK90982.1"/>
    </source>
</evidence>
<dbReference type="FunFam" id="3.20.10.10:FF:000002">
    <property type="entry name" value="D-alanine aminotransferase"/>
    <property type="match status" value="1"/>
</dbReference>
<dbReference type="GO" id="GO:0008652">
    <property type="term" value="P:amino acid biosynthetic process"/>
    <property type="evidence" value="ECO:0007669"/>
    <property type="project" value="UniProtKB-ARBA"/>
</dbReference>
<dbReference type="GO" id="GO:0046394">
    <property type="term" value="P:carboxylic acid biosynthetic process"/>
    <property type="evidence" value="ECO:0007669"/>
    <property type="project" value="UniProtKB-ARBA"/>
</dbReference>
<dbReference type="GO" id="GO:0005829">
    <property type="term" value="C:cytosol"/>
    <property type="evidence" value="ECO:0007669"/>
    <property type="project" value="TreeGrafter"/>
</dbReference>
<keyword evidence="4" id="KW-0456">Lyase</keyword>
<evidence type="ECO:0000313" key="5">
    <source>
        <dbReference type="Proteomes" id="UP000055014"/>
    </source>
</evidence>
<dbReference type="PANTHER" id="PTHR42743:SF11">
    <property type="entry name" value="AMINODEOXYCHORISMATE LYASE"/>
    <property type="match status" value="1"/>
</dbReference>
<dbReference type="SUPFAM" id="SSF56752">
    <property type="entry name" value="D-aminoacid aminotransferase-like PLP-dependent enzymes"/>
    <property type="match status" value="1"/>
</dbReference>
<keyword evidence="4" id="KW-0808">Transferase</keyword>
<keyword evidence="4" id="KW-0032">Aminotransferase</keyword>
<evidence type="ECO:0000256" key="1">
    <source>
        <dbReference type="ARBA" id="ARBA00001933"/>
    </source>
</evidence>
<comment type="similarity">
    <text evidence="2">Belongs to the class-IV pyridoxal-phosphate-dependent aminotransferase family.</text>
</comment>
<dbReference type="GO" id="GO:0016829">
    <property type="term" value="F:lyase activity"/>
    <property type="evidence" value="ECO:0007669"/>
    <property type="project" value="UniProtKB-KW"/>
</dbReference>
<dbReference type="InterPro" id="IPR036038">
    <property type="entry name" value="Aminotransferase-like"/>
</dbReference>
<dbReference type="InterPro" id="IPR043132">
    <property type="entry name" value="BCAT-like_C"/>
</dbReference>
<dbReference type="InterPro" id="IPR050571">
    <property type="entry name" value="Class-IV_PLP-Dep_Aminotrnsfr"/>
</dbReference>
<organism evidence="4 5">
    <name type="scientific">Mesotoga infera</name>
    <dbReference type="NCBI Taxonomy" id="1236046"/>
    <lineage>
        <taxon>Bacteria</taxon>
        <taxon>Thermotogati</taxon>
        <taxon>Thermotogota</taxon>
        <taxon>Thermotogae</taxon>
        <taxon>Kosmotogales</taxon>
        <taxon>Kosmotogaceae</taxon>
        <taxon>Mesotoga</taxon>
    </lineage>
</organism>
<accession>A0A117M910</accession>
<dbReference type="Proteomes" id="UP000055014">
    <property type="component" value="Unassembled WGS sequence"/>
</dbReference>
<sequence length="298" mass="34508">MHNSVRKALKLREVSMWAFLDGDFVQEKSRVIQLENRGLTFADGLFEVIRTIEGRILFFEEHFSRMKKSAEFFNIEMRFTPEEVKKSALELIGRNSIEDGELYLELTRGTDPHREHRYPPKDTSSTFFMLALPLRRIDADNWKNGVKLFAYPDLRHKLCEHKTINLLPNVLAKNFAYANGGYEALMYREEDGMKFVTEGGSSNYFLVDNGIFLTPNVDNILPGITRGKVIEIIKKLGHRIIEKRVTVQEFLSAEEVFLVSTVSRVMPVKGIDEVTFKVRGRYTEEVMSAYEELFFSAR</sequence>
<dbReference type="GO" id="GO:0008483">
    <property type="term" value="F:transaminase activity"/>
    <property type="evidence" value="ECO:0007669"/>
    <property type="project" value="UniProtKB-KW"/>
</dbReference>
<dbReference type="PANTHER" id="PTHR42743">
    <property type="entry name" value="AMINO-ACID AMINOTRANSFERASE"/>
    <property type="match status" value="1"/>
</dbReference>
<comment type="caution">
    <text evidence="4">The sequence shown here is derived from an EMBL/GenBank/DDBJ whole genome shotgun (WGS) entry which is preliminary data.</text>
</comment>
<gene>
    <name evidence="4" type="ORF">XE02_0277</name>
</gene>
<dbReference type="Pfam" id="PF01063">
    <property type="entry name" value="Aminotran_4"/>
    <property type="match status" value="1"/>
</dbReference>
<keyword evidence="3" id="KW-0663">Pyridoxal phosphate</keyword>
<dbReference type="PATRIC" id="fig|1236046.5.peg.1250"/>
<evidence type="ECO:0000256" key="3">
    <source>
        <dbReference type="ARBA" id="ARBA00022898"/>
    </source>
</evidence>
<dbReference type="Gene3D" id="3.20.10.10">
    <property type="entry name" value="D-amino Acid Aminotransferase, subunit A, domain 2"/>
    <property type="match status" value="1"/>
</dbReference>